<gene>
    <name evidence="1" type="ORF">CJ668_04590</name>
</gene>
<sequence length="394" mass="46383">MKINNILRKCPNCNTNEPKLIFSKHLENFDGFNLLCEYKVVQCKNCNFIYNNNVNDELLNEFYIKESLYSSESSYGTGGNNSGDINRYNTYLEILKKYLSSSSVLCDVGCGKGGFIQFLQEKNYQNSLGLELDQRLINLSTSDKILKTELYNYPLKNKEVDCFTFTHVFEHILNLNQVIAEIHRSLKDDGFLFIEVPDAENYLKHNVFDFYWFTIKEHINHFTLSSLCMLMKNNGFELIEKEQSGIKYNNKKYSYPSLRCIFKKNSNKHFSYHLDNFSFNNYIEQEEFRMNLHKKKILEIINKYKKIYFWGIGQEFFTLISNMNINFDNYNISLVDINKDKQKLTVNGLKIEDPSNITTTNPEETCIIICSVFNNETIKNSILKINKDLNYYEL</sequence>
<name>A0A2S9TPV6_9BACT</name>
<dbReference type="CDD" id="cd02440">
    <property type="entry name" value="AdoMet_MTases"/>
    <property type="match status" value="1"/>
</dbReference>
<evidence type="ECO:0000313" key="1">
    <source>
        <dbReference type="EMBL" id="PRN00877.1"/>
    </source>
</evidence>
<proteinExistence type="predicted"/>
<dbReference type="Proteomes" id="UP000238811">
    <property type="component" value="Unassembled WGS sequence"/>
</dbReference>
<dbReference type="InterPro" id="IPR029063">
    <property type="entry name" value="SAM-dependent_MTases_sf"/>
</dbReference>
<reference evidence="1 2" key="1">
    <citation type="submission" date="2017-09" db="EMBL/GenBank/DDBJ databases">
        <title>Reassesment of A. cryaerophilus.</title>
        <authorList>
            <person name="Perez-Cataluna A."/>
            <person name="Collado L."/>
            <person name="Salgado O."/>
            <person name="Lefinanco V."/>
            <person name="Figueras M.J."/>
        </authorList>
    </citation>
    <scope>NUCLEOTIDE SEQUENCE [LARGE SCALE GENOMIC DNA]</scope>
    <source>
        <strain evidence="1 2">LMG 10229</strain>
    </source>
</reference>
<dbReference type="Gene3D" id="3.40.50.720">
    <property type="entry name" value="NAD(P)-binding Rossmann-like Domain"/>
    <property type="match status" value="1"/>
</dbReference>
<accession>A0A2S9TPV6</accession>
<comment type="caution">
    <text evidence="1">The sequence shown here is derived from an EMBL/GenBank/DDBJ whole genome shotgun (WGS) entry which is preliminary data.</text>
</comment>
<organism evidence="1 2">
    <name type="scientific">Aliarcobacter cryaerophilus</name>
    <dbReference type="NCBI Taxonomy" id="28198"/>
    <lineage>
        <taxon>Bacteria</taxon>
        <taxon>Pseudomonadati</taxon>
        <taxon>Campylobacterota</taxon>
        <taxon>Epsilonproteobacteria</taxon>
        <taxon>Campylobacterales</taxon>
        <taxon>Arcobacteraceae</taxon>
        <taxon>Aliarcobacter</taxon>
    </lineage>
</organism>
<dbReference type="AlphaFoldDB" id="A0A2S9TPV6"/>
<protein>
    <recommendedName>
        <fullName evidence="3">Class I SAM-dependent methyltransferase</fullName>
    </recommendedName>
</protein>
<evidence type="ECO:0000313" key="2">
    <source>
        <dbReference type="Proteomes" id="UP000238811"/>
    </source>
</evidence>
<evidence type="ECO:0008006" key="3">
    <source>
        <dbReference type="Google" id="ProtNLM"/>
    </source>
</evidence>
<dbReference type="PANTHER" id="PTHR43861:SF5">
    <property type="entry name" value="BLL5978 PROTEIN"/>
    <property type="match status" value="1"/>
</dbReference>
<dbReference type="Gene3D" id="3.40.50.150">
    <property type="entry name" value="Vaccinia Virus protein VP39"/>
    <property type="match status" value="1"/>
</dbReference>
<dbReference type="PANTHER" id="PTHR43861">
    <property type="entry name" value="TRANS-ACONITATE 2-METHYLTRANSFERASE-RELATED"/>
    <property type="match status" value="1"/>
</dbReference>
<dbReference type="SUPFAM" id="SSF53335">
    <property type="entry name" value="S-adenosyl-L-methionine-dependent methyltransferases"/>
    <property type="match status" value="1"/>
</dbReference>
<dbReference type="EMBL" id="NXGD01000004">
    <property type="protein sequence ID" value="PRN00877.1"/>
    <property type="molecule type" value="Genomic_DNA"/>
</dbReference>
<dbReference type="Pfam" id="PF13489">
    <property type="entry name" value="Methyltransf_23"/>
    <property type="match status" value="1"/>
</dbReference>